<sequence>MRITEEAGQARSAQKLMGPFQVTRGELGAHMWRTGQQYKKLQTPSVTWRRKKKGQASPTL</sequence>
<evidence type="ECO:0000313" key="2">
    <source>
        <dbReference type="Proteomes" id="UP000527355"/>
    </source>
</evidence>
<comment type="caution">
    <text evidence="1">The sequence shown here is derived from an EMBL/GenBank/DDBJ whole genome shotgun (WGS) entry which is preliminary data.</text>
</comment>
<protein>
    <submittedName>
        <fullName evidence="1">LIM domain 7</fullName>
    </submittedName>
</protein>
<reference evidence="1 2" key="1">
    <citation type="journal article" date="2020" name="Nature">
        <title>Six reference-quality genomes reveal evolution of bat adaptations.</title>
        <authorList>
            <person name="Jebb D."/>
            <person name="Huang Z."/>
            <person name="Pippel M."/>
            <person name="Hughes G.M."/>
            <person name="Lavrichenko K."/>
            <person name="Devanna P."/>
            <person name="Winkler S."/>
            <person name="Jermiin L.S."/>
            <person name="Skirmuntt E.C."/>
            <person name="Katzourakis A."/>
            <person name="Burkitt-Gray L."/>
            <person name="Ray D.A."/>
            <person name="Sullivan K.A.M."/>
            <person name="Roscito J.G."/>
            <person name="Kirilenko B.M."/>
            <person name="Davalos L.M."/>
            <person name="Corthals A.P."/>
            <person name="Power M.L."/>
            <person name="Jones G."/>
            <person name="Ransome R.D."/>
            <person name="Dechmann D.K.N."/>
            <person name="Locatelli A.G."/>
            <person name="Puechmaille S.J."/>
            <person name="Fedrigo O."/>
            <person name="Jarvis E.D."/>
            <person name="Hiller M."/>
            <person name="Vernes S.C."/>
            <person name="Myers E.W."/>
            <person name="Teeling E.C."/>
        </authorList>
    </citation>
    <scope>NUCLEOTIDE SEQUENCE [LARGE SCALE GENOMIC DNA]</scope>
    <source>
        <strain evidence="1">MMyoMyo1</strain>
        <tissue evidence="1">Flight muscle</tissue>
    </source>
</reference>
<dbReference type="AlphaFoldDB" id="A0A7J7Z417"/>
<dbReference type="Proteomes" id="UP000527355">
    <property type="component" value="Unassembled WGS sequence"/>
</dbReference>
<name>A0A7J7Z417_MYOMY</name>
<dbReference type="EMBL" id="JABWUV010000003">
    <property type="protein sequence ID" value="KAF6368962.1"/>
    <property type="molecule type" value="Genomic_DNA"/>
</dbReference>
<evidence type="ECO:0000313" key="1">
    <source>
        <dbReference type="EMBL" id="KAF6368962.1"/>
    </source>
</evidence>
<gene>
    <name evidence="1" type="ORF">mMyoMyo1_007778</name>
</gene>
<organism evidence="1 2">
    <name type="scientific">Myotis myotis</name>
    <name type="common">Greater mouse-eared bat</name>
    <name type="synonym">Vespertilio myotis</name>
    <dbReference type="NCBI Taxonomy" id="51298"/>
    <lineage>
        <taxon>Eukaryota</taxon>
        <taxon>Metazoa</taxon>
        <taxon>Chordata</taxon>
        <taxon>Craniata</taxon>
        <taxon>Vertebrata</taxon>
        <taxon>Euteleostomi</taxon>
        <taxon>Mammalia</taxon>
        <taxon>Eutheria</taxon>
        <taxon>Laurasiatheria</taxon>
        <taxon>Chiroptera</taxon>
        <taxon>Yangochiroptera</taxon>
        <taxon>Vespertilionidae</taxon>
        <taxon>Myotis</taxon>
    </lineage>
</organism>
<proteinExistence type="predicted"/>
<accession>A0A7J7Z417</accession>
<keyword evidence="2" id="KW-1185">Reference proteome</keyword>